<dbReference type="InterPro" id="IPR045255">
    <property type="entry name" value="RanBP1-like"/>
</dbReference>
<protein>
    <submittedName>
        <fullName evidence="3">E3 SUMO-protein ligase RanBP2</fullName>
    </submittedName>
</protein>
<dbReference type="SUPFAM" id="SSF50729">
    <property type="entry name" value="PH domain-like"/>
    <property type="match status" value="2"/>
</dbReference>
<comment type="caution">
    <text evidence="3">The sequence shown here is derived from an EMBL/GenBank/DDBJ whole genome shotgun (WGS) entry which is preliminary data.</text>
</comment>
<feature type="domain" description="RanBD1" evidence="2">
    <location>
        <begin position="680"/>
        <end position="814"/>
    </location>
</feature>
<dbReference type="AlphaFoldDB" id="A0AAV4IY20"/>
<dbReference type="InterPro" id="IPR011993">
    <property type="entry name" value="PH-like_dom_sf"/>
</dbReference>
<evidence type="ECO:0000313" key="4">
    <source>
        <dbReference type="Proteomes" id="UP000762676"/>
    </source>
</evidence>
<dbReference type="PROSITE" id="PS50196">
    <property type="entry name" value="RANBD1"/>
    <property type="match status" value="2"/>
</dbReference>
<dbReference type="SMART" id="SM00160">
    <property type="entry name" value="RanBD"/>
    <property type="match status" value="1"/>
</dbReference>
<feature type="region of interest" description="Disordered" evidence="1">
    <location>
        <begin position="667"/>
        <end position="702"/>
    </location>
</feature>
<proteinExistence type="predicted"/>
<dbReference type="PANTHER" id="PTHR23138">
    <property type="entry name" value="RAN BINDING PROTEIN"/>
    <property type="match status" value="1"/>
</dbReference>
<evidence type="ECO:0000259" key="2">
    <source>
        <dbReference type="PROSITE" id="PS50196"/>
    </source>
</evidence>
<feature type="compositionally biased region" description="Low complexity" evidence="1">
    <location>
        <begin position="194"/>
        <end position="208"/>
    </location>
</feature>
<keyword evidence="4" id="KW-1185">Reference proteome</keyword>
<dbReference type="InterPro" id="IPR000156">
    <property type="entry name" value="Ran_bind_dom"/>
</dbReference>
<name>A0AAV4IY20_9GAST</name>
<feature type="region of interest" description="Disordered" evidence="1">
    <location>
        <begin position="183"/>
        <end position="208"/>
    </location>
</feature>
<dbReference type="GO" id="GO:0005096">
    <property type="term" value="F:GTPase activator activity"/>
    <property type="evidence" value="ECO:0007669"/>
    <property type="project" value="TreeGrafter"/>
</dbReference>
<reference evidence="3 4" key="1">
    <citation type="journal article" date="2021" name="Elife">
        <title>Chloroplast acquisition without the gene transfer in kleptoplastic sea slugs, Plakobranchus ocellatus.</title>
        <authorList>
            <person name="Maeda T."/>
            <person name="Takahashi S."/>
            <person name="Yoshida T."/>
            <person name="Shimamura S."/>
            <person name="Takaki Y."/>
            <person name="Nagai Y."/>
            <person name="Toyoda A."/>
            <person name="Suzuki Y."/>
            <person name="Arimoto A."/>
            <person name="Ishii H."/>
            <person name="Satoh N."/>
            <person name="Nishiyama T."/>
            <person name="Hasebe M."/>
            <person name="Maruyama T."/>
            <person name="Minagawa J."/>
            <person name="Obokata J."/>
            <person name="Shigenobu S."/>
        </authorList>
    </citation>
    <scope>NUCLEOTIDE SEQUENCE [LARGE SCALE GENOMIC DNA]</scope>
</reference>
<sequence length="834" mass="91342">MWKAPDMYKFKTAEIANEFKSVFDKCREAYKASPAKKDEPDRGNVVAVKKELFKADSSSDDDVIFVKEEKPTKEEIAEARKWKLPDCFYLYKYKPPCPGCIGCTDGEYDPQKRDAPFSASKESPKPVQSPVVSSGLFKVASPASLQPKSAEPKLDQPIFGSAAATSPNRPSYASVAANLPDFSKLTPDSKSEESNGPSSTASSSTAGSSDFVFGSKATVDFSSLASSGSGGEFAWKKTESSGPFAFAGAGQKLFGRSAGTEQEAGGDDGVVAPSEDIHFEPVIPLPDLVQVKTGEEDWKALFSQRSKLYKFDKKLQQWKERGVGEIKILQHNTQNMFRVIQRREQVLKVACNHLISPDMKLNPMSTSETAWCWTATDFTEAEASVEQFAIKFKNKELAHEFKDVFEKCQETLRACGGQSQDPSDNLGSKPLAANEKIASSTFKVLEKKNIPRVYNENTALEIGANKQHACESSPRFKAMTISSYSQQGDKGNPYHSQALDIAGADTMTAASYSQQGDKENPYTTKTLDIAGANTMMAASYSQQGDKGNPYMTKTLDTMTAASYSQQGDKGNPYHSQALDIAGADTMTAASYSQQGHKGNPYHSQALDIAGADTMTAANYSQQGDKGNPCHSQALDIACVDTMTAASYSQQGDKGNPYHSVEGAPNAQVQAKVNPQEEEEDEEDVEDYDDEDDDEDEEDDDEEEILFEKRATLNRFENGAWKTLGMGTLSVIYNDDLTGNCIRFKSDSGDDLCNHIITRELNVKCDAKTRSCEWKPIDYATDEPIRRHFLASFSSPAATTEFKELFDEGLRLAADNELSENLPSEIDVPEVFSTG</sequence>
<dbReference type="GO" id="GO:0005737">
    <property type="term" value="C:cytoplasm"/>
    <property type="evidence" value="ECO:0007669"/>
    <property type="project" value="TreeGrafter"/>
</dbReference>
<dbReference type="PANTHER" id="PTHR23138:SF87">
    <property type="entry name" value="E3 SUMO-PROTEIN LIGASE RANBP2"/>
    <property type="match status" value="1"/>
</dbReference>
<accession>A0AAV4IY20</accession>
<dbReference type="GO" id="GO:0016874">
    <property type="term" value="F:ligase activity"/>
    <property type="evidence" value="ECO:0007669"/>
    <property type="project" value="UniProtKB-KW"/>
</dbReference>
<keyword evidence="3" id="KW-0436">Ligase</keyword>
<dbReference type="EMBL" id="BMAT01002839">
    <property type="protein sequence ID" value="GFS15317.1"/>
    <property type="molecule type" value="Genomic_DNA"/>
</dbReference>
<feature type="compositionally biased region" description="Acidic residues" evidence="1">
    <location>
        <begin position="675"/>
        <end position="702"/>
    </location>
</feature>
<gene>
    <name evidence="3" type="ORF">ElyMa_001446300</name>
</gene>
<dbReference type="Proteomes" id="UP000762676">
    <property type="component" value="Unassembled WGS sequence"/>
</dbReference>
<dbReference type="Gene3D" id="2.30.29.30">
    <property type="entry name" value="Pleckstrin-homology domain (PH domain)/Phosphotyrosine-binding domain (PTB)"/>
    <property type="match status" value="2"/>
</dbReference>
<dbReference type="Pfam" id="PF00638">
    <property type="entry name" value="Ran_BP1"/>
    <property type="match status" value="2"/>
</dbReference>
<dbReference type="GO" id="GO:0005643">
    <property type="term" value="C:nuclear pore"/>
    <property type="evidence" value="ECO:0007669"/>
    <property type="project" value="TreeGrafter"/>
</dbReference>
<feature type="domain" description="RanBD1" evidence="2">
    <location>
        <begin position="278"/>
        <end position="414"/>
    </location>
</feature>
<feature type="region of interest" description="Disordered" evidence="1">
    <location>
        <begin position="143"/>
        <end position="171"/>
    </location>
</feature>
<evidence type="ECO:0000313" key="3">
    <source>
        <dbReference type="EMBL" id="GFS15317.1"/>
    </source>
</evidence>
<evidence type="ECO:0000256" key="1">
    <source>
        <dbReference type="SAM" id="MobiDB-lite"/>
    </source>
</evidence>
<organism evidence="3 4">
    <name type="scientific">Elysia marginata</name>
    <dbReference type="NCBI Taxonomy" id="1093978"/>
    <lineage>
        <taxon>Eukaryota</taxon>
        <taxon>Metazoa</taxon>
        <taxon>Spiralia</taxon>
        <taxon>Lophotrochozoa</taxon>
        <taxon>Mollusca</taxon>
        <taxon>Gastropoda</taxon>
        <taxon>Heterobranchia</taxon>
        <taxon>Euthyneura</taxon>
        <taxon>Panpulmonata</taxon>
        <taxon>Sacoglossa</taxon>
        <taxon>Placobranchoidea</taxon>
        <taxon>Plakobranchidae</taxon>
        <taxon>Elysia</taxon>
    </lineage>
</organism>
<dbReference type="FunFam" id="2.30.29.30:FF:000018">
    <property type="entry name" value="E3 SUMO-protein ligase RanBP2"/>
    <property type="match status" value="1"/>
</dbReference>